<dbReference type="EMBL" id="JAKOGI010001300">
    <property type="protein sequence ID" value="KAJ8426385.1"/>
    <property type="molecule type" value="Genomic_DNA"/>
</dbReference>
<dbReference type="GO" id="GO:0044545">
    <property type="term" value="C:NSL complex"/>
    <property type="evidence" value="ECO:0007669"/>
    <property type="project" value="TreeGrafter"/>
</dbReference>
<dbReference type="InterPro" id="IPR025927">
    <property type="entry name" value="Znf_KANL2-like"/>
</dbReference>
<dbReference type="PANTHER" id="PTHR13453">
    <property type="entry name" value="KAT8 REGULATORY NSL COMPLEX SUBUNIT 2"/>
    <property type="match status" value="1"/>
</dbReference>
<keyword evidence="5" id="KW-0597">Phosphoprotein</keyword>
<evidence type="ECO:0000256" key="3">
    <source>
        <dbReference type="ARBA" id="ARBA00015508"/>
    </source>
</evidence>
<reference evidence="15" key="1">
    <citation type="submission" date="2022-04" db="EMBL/GenBank/DDBJ databases">
        <title>Carnegiea gigantea Genome sequencing and assembly v2.</title>
        <authorList>
            <person name="Copetti D."/>
            <person name="Sanderson M.J."/>
            <person name="Burquez A."/>
            <person name="Wojciechowski M.F."/>
        </authorList>
    </citation>
    <scope>NUCLEOTIDE SEQUENCE</scope>
    <source>
        <strain evidence="15">SGP5-SGP5p</strain>
        <tissue evidence="15">Aerial part</tissue>
    </source>
</reference>
<dbReference type="GO" id="GO:0005739">
    <property type="term" value="C:mitochondrion"/>
    <property type="evidence" value="ECO:0007669"/>
    <property type="project" value="UniProtKB-SubCell"/>
</dbReference>
<name>A0A9Q1GTK7_9CARY</name>
<dbReference type="InterPro" id="IPR026316">
    <property type="entry name" value="NSL2"/>
</dbReference>
<dbReference type="Pfam" id="PF13891">
    <property type="entry name" value="zf-C3HC3H_KANSL2"/>
    <property type="match status" value="1"/>
</dbReference>
<evidence type="ECO:0000313" key="15">
    <source>
        <dbReference type="EMBL" id="KAJ8426385.1"/>
    </source>
</evidence>
<comment type="subunit">
    <text evidence="13">Component of the NSL complex at least composed of KAT8/MOF, KANSL1, KANSL2, KANSL3, MCRS1, PHF20, OGT1/OGT, WDR5 and HCFC1.</text>
</comment>
<evidence type="ECO:0000313" key="16">
    <source>
        <dbReference type="Proteomes" id="UP001153076"/>
    </source>
</evidence>
<keyword evidence="8" id="KW-0496">Mitochondrion</keyword>
<dbReference type="OrthoDB" id="677315at2759"/>
<evidence type="ECO:0000256" key="9">
    <source>
        <dbReference type="ARBA" id="ARBA00023242"/>
    </source>
</evidence>
<evidence type="ECO:0000259" key="14">
    <source>
        <dbReference type="Pfam" id="PF13891"/>
    </source>
</evidence>
<dbReference type="GO" id="GO:0005634">
    <property type="term" value="C:nucleus"/>
    <property type="evidence" value="ECO:0007669"/>
    <property type="project" value="UniProtKB-SubCell"/>
</dbReference>
<dbReference type="PANTHER" id="PTHR13453:SF1">
    <property type="entry name" value="KAT8 REGULATORY NSL COMPLEX SUBUNIT 2"/>
    <property type="match status" value="1"/>
</dbReference>
<evidence type="ECO:0000256" key="4">
    <source>
        <dbReference type="ARBA" id="ARBA00022499"/>
    </source>
</evidence>
<evidence type="ECO:0000256" key="7">
    <source>
        <dbReference type="ARBA" id="ARBA00022853"/>
    </source>
</evidence>
<feature type="domain" description="KANL2-like probable zinc-finger" evidence="14">
    <location>
        <begin position="118"/>
        <end position="140"/>
    </location>
</feature>
<keyword evidence="9" id="KW-0539">Nucleus</keyword>
<dbReference type="GO" id="GO:0006325">
    <property type="term" value="P:chromatin organization"/>
    <property type="evidence" value="ECO:0007669"/>
    <property type="project" value="UniProtKB-KW"/>
</dbReference>
<evidence type="ECO:0000256" key="1">
    <source>
        <dbReference type="ARBA" id="ARBA00004123"/>
    </source>
</evidence>
<accession>A0A9Q1GTK7</accession>
<proteinExistence type="predicted"/>
<organism evidence="15 16">
    <name type="scientific">Carnegiea gigantea</name>
    <dbReference type="NCBI Taxonomy" id="171969"/>
    <lineage>
        <taxon>Eukaryota</taxon>
        <taxon>Viridiplantae</taxon>
        <taxon>Streptophyta</taxon>
        <taxon>Embryophyta</taxon>
        <taxon>Tracheophyta</taxon>
        <taxon>Spermatophyta</taxon>
        <taxon>Magnoliopsida</taxon>
        <taxon>eudicotyledons</taxon>
        <taxon>Gunneridae</taxon>
        <taxon>Pentapetalae</taxon>
        <taxon>Caryophyllales</taxon>
        <taxon>Cactineae</taxon>
        <taxon>Cactaceae</taxon>
        <taxon>Cactoideae</taxon>
        <taxon>Echinocereeae</taxon>
        <taxon>Carnegiea</taxon>
    </lineage>
</organism>
<dbReference type="AlphaFoldDB" id="A0A9Q1GTK7"/>
<keyword evidence="16" id="KW-1185">Reference proteome</keyword>
<evidence type="ECO:0000256" key="2">
    <source>
        <dbReference type="ARBA" id="ARBA00004173"/>
    </source>
</evidence>
<evidence type="ECO:0000256" key="11">
    <source>
        <dbReference type="ARBA" id="ARBA00033378"/>
    </source>
</evidence>
<evidence type="ECO:0000256" key="12">
    <source>
        <dbReference type="ARBA" id="ARBA00093359"/>
    </source>
</evidence>
<evidence type="ECO:0000256" key="10">
    <source>
        <dbReference type="ARBA" id="ARBA00032947"/>
    </source>
</evidence>
<keyword evidence="7" id="KW-0156">Chromatin regulator</keyword>
<evidence type="ECO:0000256" key="5">
    <source>
        <dbReference type="ARBA" id="ARBA00022553"/>
    </source>
</evidence>
<gene>
    <name evidence="15" type="ORF">Cgig2_000580</name>
</gene>
<comment type="function">
    <text evidence="12">Non-catalytic component of the NSL histone acetyltransferase complex, a multiprotein complex that mediates histone H4 acetylation at 'Lys-5'- and 'Lys-8' (H4K5ac and H4K8ac) at transcription start sites and promotes transcription initiation. Required for NSL complex stability and for transcription of intraciliary transport genes in both ciliated and non-ciliated cells by regulating histone H4 acetylation at 'Lys-5'- and 'Lys-12' (H4K5ac and H4K12ac). This is necessary for cilium assembly in ciliated cells and for organization of the microtubule cytoskeleton in non-ciliated cells. Required within the NSL complex to maintain nuclear architecture stability by promoting KAT8-mediated acetylation of lamin LMNA.</text>
</comment>
<evidence type="ECO:0000256" key="6">
    <source>
        <dbReference type="ARBA" id="ARBA00022843"/>
    </source>
</evidence>
<protein>
    <recommendedName>
        <fullName evidence="3">KAT8 regulatory NSL complex subunit 2</fullName>
    </recommendedName>
    <alternativeName>
        <fullName evidence="11">NSL complex protein NSL2</fullName>
    </alternativeName>
    <alternativeName>
        <fullName evidence="10">Non-specific lethal 2 homolog</fullName>
    </alternativeName>
</protein>
<evidence type="ECO:0000256" key="8">
    <source>
        <dbReference type="ARBA" id="ARBA00023128"/>
    </source>
</evidence>
<keyword evidence="6" id="KW-0832">Ubl conjugation</keyword>
<keyword evidence="4" id="KW-1017">Isopeptide bond</keyword>
<dbReference type="Proteomes" id="UP001153076">
    <property type="component" value="Unassembled WGS sequence"/>
</dbReference>
<sequence length="256" mass="28405">MKAPPALVDSNDEDALLANSEVLTREEVLRRKARLARLHAKLLRKFFWYLMEDLRRKHREYYWNFGKSPFLEDEVEKKETGFLAGNVNLSNGDHGNGSGDGDVDGSDGKLGLGFPGKCLVDGCASKAMPLTKYCHPHILTGSGAIQCSKPILVSTIPSLCSAHVQKMEKAIKQALKKGGVSVSSSAKLAPKFQYVISEYVRNIQNRRRAAAAAARCGLLCDKDISSTETHPRSSDLRPKEDYNRFVNFLHTIILEK</sequence>
<evidence type="ECO:0000256" key="13">
    <source>
        <dbReference type="ARBA" id="ARBA00093543"/>
    </source>
</evidence>
<comment type="subcellular location">
    <subcellularLocation>
        <location evidence="2">Mitochondrion</location>
    </subcellularLocation>
    <subcellularLocation>
        <location evidence="1">Nucleus</location>
    </subcellularLocation>
</comment>
<comment type="caution">
    <text evidence="15">The sequence shown here is derived from an EMBL/GenBank/DDBJ whole genome shotgun (WGS) entry which is preliminary data.</text>
</comment>